<evidence type="ECO:0000313" key="2">
    <source>
        <dbReference type="EMBL" id="KAJ3663996.1"/>
    </source>
</evidence>
<feature type="transmembrane region" description="Helical" evidence="1">
    <location>
        <begin position="49"/>
        <end position="72"/>
    </location>
</feature>
<feature type="transmembrane region" description="Helical" evidence="1">
    <location>
        <begin position="243"/>
        <end position="272"/>
    </location>
</feature>
<gene>
    <name evidence="2" type="ORF">Zmor_008203</name>
</gene>
<evidence type="ECO:0000256" key="1">
    <source>
        <dbReference type="SAM" id="Phobius"/>
    </source>
</evidence>
<dbReference type="EMBL" id="JALNTZ010000002">
    <property type="protein sequence ID" value="KAJ3663996.1"/>
    <property type="molecule type" value="Genomic_DNA"/>
</dbReference>
<reference evidence="2" key="1">
    <citation type="journal article" date="2023" name="G3 (Bethesda)">
        <title>Whole genome assemblies of Zophobas morio and Tenebrio molitor.</title>
        <authorList>
            <person name="Kaur S."/>
            <person name="Stinson S.A."/>
            <person name="diCenzo G.C."/>
        </authorList>
    </citation>
    <scope>NUCLEOTIDE SEQUENCE</scope>
    <source>
        <strain evidence="2">QUZm001</strain>
    </source>
</reference>
<protein>
    <submittedName>
        <fullName evidence="2">Uncharacterized protein</fullName>
    </submittedName>
</protein>
<feature type="transmembrane region" description="Helical" evidence="1">
    <location>
        <begin position="180"/>
        <end position="198"/>
    </location>
</feature>
<dbReference type="Proteomes" id="UP001168821">
    <property type="component" value="Unassembled WGS sequence"/>
</dbReference>
<keyword evidence="3" id="KW-1185">Reference proteome</keyword>
<dbReference type="AlphaFoldDB" id="A0AA38MPH6"/>
<feature type="transmembrane region" description="Helical" evidence="1">
    <location>
        <begin position="148"/>
        <end position="168"/>
    </location>
</feature>
<organism evidence="2 3">
    <name type="scientific">Zophobas morio</name>
    <dbReference type="NCBI Taxonomy" id="2755281"/>
    <lineage>
        <taxon>Eukaryota</taxon>
        <taxon>Metazoa</taxon>
        <taxon>Ecdysozoa</taxon>
        <taxon>Arthropoda</taxon>
        <taxon>Hexapoda</taxon>
        <taxon>Insecta</taxon>
        <taxon>Pterygota</taxon>
        <taxon>Neoptera</taxon>
        <taxon>Endopterygota</taxon>
        <taxon>Coleoptera</taxon>
        <taxon>Polyphaga</taxon>
        <taxon>Cucujiformia</taxon>
        <taxon>Tenebrionidae</taxon>
        <taxon>Zophobas</taxon>
    </lineage>
</organism>
<feature type="transmembrane region" description="Helical" evidence="1">
    <location>
        <begin position="84"/>
        <end position="106"/>
    </location>
</feature>
<name>A0AA38MPH6_9CUCU</name>
<proteinExistence type="predicted"/>
<keyword evidence="1" id="KW-1133">Transmembrane helix</keyword>
<evidence type="ECO:0000313" key="3">
    <source>
        <dbReference type="Proteomes" id="UP001168821"/>
    </source>
</evidence>
<keyword evidence="1" id="KW-0472">Membrane</keyword>
<feature type="transmembrane region" description="Helical" evidence="1">
    <location>
        <begin position="284"/>
        <end position="304"/>
    </location>
</feature>
<keyword evidence="1" id="KW-0812">Transmembrane</keyword>
<sequence>MVDQESNLRTCLACILHANLDVTEYMFPIQFFCPHKNRHFSPKPSCKPMLRYLILSLSFALIVFVGAISYLLHIPSVCQTANSSCIMFISDVLFMAGNITLGLTLISRPNHNTLELEALLFFFEHFQEYNLEEAVDDEAALKFKTFRVLAPLVVISSCFFIIMWILFGYDHQLGPMLRKVAIGICYMYQVLGFIQLLQRVTFIGSVLREIERSFDVLLLNFDEDRLQSLRKYEHLVSVLHTTIFVLNVILTPILLVWGFVASTSLIFNIFILLKYEDYDGQNMIILQLRNLVTIVMILLVLVMSEVDINDKVSSFQLL</sequence>
<accession>A0AA38MPH6</accession>
<comment type="caution">
    <text evidence="2">The sequence shown here is derived from an EMBL/GenBank/DDBJ whole genome shotgun (WGS) entry which is preliminary data.</text>
</comment>